<feature type="compositionally biased region" description="Polar residues" evidence="1">
    <location>
        <begin position="995"/>
        <end position="1006"/>
    </location>
</feature>
<feature type="compositionally biased region" description="Basic and acidic residues" evidence="1">
    <location>
        <begin position="76"/>
        <end position="85"/>
    </location>
</feature>
<evidence type="ECO:0000313" key="5">
    <source>
        <dbReference type="WBParaSite" id="HNAJ_0000837601-mRNA-1"/>
    </source>
</evidence>
<feature type="domain" description="Fibronectin type-III" evidence="2">
    <location>
        <begin position="1031"/>
        <end position="1117"/>
    </location>
</feature>
<feature type="compositionally biased region" description="Basic and acidic residues" evidence="1">
    <location>
        <begin position="529"/>
        <end position="540"/>
    </location>
</feature>
<dbReference type="AlphaFoldDB" id="A0A158QHZ6"/>
<feature type="compositionally biased region" description="Low complexity" evidence="1">
    <location>
        <begin position="736"/>
        <end position="748"/>
    </location>
</feature>
<dbReference type="STRING" id="102285.A0A158QHZ6"/>
<dbReference type="OrthoDB" id="6288582at2759"/>
<dbReference type="InterPro" id="IPR013783">
    <property type="entry name" value="Ig-like_fold"/>
</dbReference>
<feature type="region of interest" description="Disordered" evidence="1">
    <location>
        <begin position="41"/>
        <end position="175"/>
    </location>
</feature>
<dbReference type="WBParaSite" id="HNAJ_0000837601-mRNA-1">
    <property type="protein sequence ID" value="HNAJ_0000837601-mRNA-1"/>
    <property type="gene ID" value="HNAJ_0000837601"/>
</dbReference>
<feature type="region of interest" description="Disordered" evidence="1">
    <location>
        <begin position="993"/>
        <end position="1050"/>
    </location>
</feature>
<feature type="compositionally biased region" description="Basic and acidic residues" evidence="1">
    <location>
        <begin position="51"/>
        <end position="60"/>
    </location>
</feature>
<dbReference type="InterPro" id="IPR036116">
    <property type="entry name" value="FN3_sf"/>
</dbReference>
<feature type="compositionally biased region" description="Basic and acidic residues" evidence="1">
    <location>
        <begin position="1010"/>
        <end position="1038"/>
    </location>
</feature>
<dbReference type="EMBL" id="UZAE01012273">
    <property type="protein sequence ID" value="VDO04301.1"/>
    <property type="molecule type" value="Genomic_DNA"/>
</dbReference>
<evidence type="ECO:0000259" key="2">
    <source>
        <dbReference type="PROSITE" id="PS50853"/>
    </source>
</evidence>
<feature type="region of interest" description="Disordered" evidence="1">
    <location>
        <begin position="705"/>
        <end position="802"/>
    </location>
</feature>
<feature type="compositionally biased region" description="Polar residues" evidence="1">
    <location>
        <begin position="1039"/>
        <end position="1050"/>
    </location>
</feature>
<dbReference type="Gene3D" id="2.60.40.10">
    <property type="entry name" value="Immunoglobulins"/>
    <property type="match status" value="2"/>
</dbReference>
<sequence length="1167" mass="125062">MFEEHSQENNLKPSFFSRSSKYQLDVNSVYRPKYSTLMLDEPLSKPFFSRNDGKPSDKVKSASRPDVSTPPSTESLSEKSNRDSSLEWNVTQTPSDIKNKPDEVTPSLKSEVLANDSVEPCEVDDYVDKSDNKLPSETEKLTTSEESQKCDTPPTSVSTPPPQASESSKSSTSFASTFTPTPLMDLPPSIYLPSFHLNPVFLNPNVASFAPTPIESLMNPVIAPQIFSQQPSMPLPRKPFSRSKNKHINNSPQPLFQDNSLYGLGFPQNGTNKEYYVMIHVEAGATFSIRTGDQEQQIPGPATVRLVVNNGPPLPMSMQVPPGHLVQQIVDEDGILTHLILTPIHPYPQYNGTMGNSALPRPPNFVPPNSRLPPRLFASGNSGLNVVISPKTAPGLAIAGPTWHGPAPLGPPIPLQHGILPSMPPGTDFLSATSTVTVGGELNALNPYPPAQTLIETKRKSKTEKQTTCIKKEMVEEIPTKTPSDSTKASSSASVRTKKQPTASSNSKKKPSLDTESSKTRSRNPRKCPSKESSTEDSSNKKTSNCNGETKIGRSDTKDNLDSTIPEVLRDVRTVSPFASFPIGPLDFASATIVDLDGKCKVELASRETDQAEDMSQNQRAIKPVNVVRPTNGGRPLPLLNGDLTPAEACELKASLGGRLNGRALNSSALTSLSNSTATNSTTPATIPSDNNVWTARKLAALSSASETSNTAATPSHVTSTGDQPEKSGDRVVQQSSPSTPTKTSKSSTSEKRKKAPNKGGDTSKSKGGSESGSNEKKSGKKNQQQKQQHLDSGVTDSSNTIPTTVSTILDVTDPVPSTFLPNGAQPAFYAPPHFYATGGPFFPGPQHVPPHPPHGCFLPPHQSQNHHLTPYVFSGTHPGVHGPPYLSFQPPHLVPTGPMHHPHPTGGQNIAVNQGASSNSSGPQLIGLPPPYVGTTPTAVAALAASAASGIGMSEEERNAIVQVLSKIAPPKISEVSCNNVTINISLPEGITDPLTSTEDNSKPAQPQVKDDNSTELEPRTKNSIDEEEGKSKERQTPDSSQSNTKSWSISPSELGFALYLAERNDNYVCVYVGEVMSILLQDLRPGVHYNTKVCCMYEGLCGAASESAEFTTLTTIPAPPRLPNVFARTKSSLCVRWAVPADNGSKITSYRLQCATVTKGGARRP</sequence>
<reference evidence="5" key="1">
    <citation type="submission" date="2016-04" db="UniProtKB">
        <authorList>
            <consortium name="WormBaseParasite"/>
        </authorList>
    </citation>
    <scope>IDENTIFICATION</scope>
</reference>
<name>A0A158QHZ6_RODNA</name>
<proteinExistence type="predicted"/>
<feature type="compositionally biased region" description="Low complexity" evidence="1">
    <location>
        <begin position="705"/>
        <end position="716"/>
    </location>
</feature>
<feature type="compositionally biased region" description="Basic and acidic residues" evidence="1">
    <location>
        <begin position="126"/>
        <end position="149"/>
    </location>
</feature>
<feature type="compositionally biased region" description="Low complexity" evidence="1">
    <location>
        <begin position="152"/>
        <end position="175"/>
    </location>
</feature>
<feature type="compositionally biased region" description="Basic and acidic residues" evidence="1">
    <location>
        <begin position="470"/>
        <end position="479"/>
    </location>
</feature>
<feature type="region of interest" description="Disordered" evidence="1">
    <location>
        <begin position="451"/>
        <end position="561"/>
    </location>
</feature>
<feature type="compositionally biased region" description="Polar residues" evidence="1">
    <location>
        <begin position="86"/>
        <end position="96"/>
    </location>
</feature>
<feature type="compositionally biased region" description="Low complexity" evidence="1">
    <location>
        <begin position="480"/>
        <end position="495"/>
    </location>
</feature>
<feature type="compositionally biased region" description="Basic and acidic residues" evidence="1">
    <location>
        <begin position="551"/>
        <end position="561"/>
    </location>
</feature>
<evidence type="ECO:0000313" key="3">
    <source>
        <dbReference type="EMBL" id="VDO04301.1"/>
    </source>
</evidence>
<reference evidence="3 4" key="2">
    <citation type="submission" date="2018-11" db="EMBL/GenBank/DDBJ databases">
        <authorList>
            <consortium name="Pathogen Informatics"/>
        </authorList>
    </citation>
    <scope>NUCLEOTIDE SEQUENCE [LARGE SCALE GENOMIC DNA]</scope>
</reference>
<dbReference type="Proteomes" id="UP000278807">
    <property type="component" value="Unassembled WGS sequence"/>
</dbReference>
<dbReference type="CDD" id="cd00063">
    <property type="entry name" value="FN3"/>
    <property type="match status" value="1"/>
</dbReference>
<evidence type="ECO:0000313" key="4">
    <source>
        <dbReference type="Proteomes" id="UP000278807"/>
    </source>
</evidence>
<gene>
    <name evidence="3" type="ORF">HNAJ_LOCUS8372</name>
</gene>
<organism evidence="5">
    <name type="scientific">Rodentolepis nana</name>
    <name type="common">Dwarf tapeworm</name>
    <name type="synonym">Hymenolepis nana</name>
    <dbReference type="NCBI Taxonomy" id="102285"/>
    <lineage>
        <taxon>Eukaryota</taxon>
        <taxon>Metazoa</taxon>
        <taxon>Spiralia</taxon>
        <taxon>Lophotrochozoa</taxon>
        <taxon>Platyhelminthes</taxon>
        <taxon>Cestoda</taxon>
        <taxon>Eucestoda</taxon>
        <taxon>Cyclophyllidea</taxon>
        <taxon>Hymenolepididae</taxon>
        <taxon>Rodentolepis</taxon>
    </lineage>
</organism>
<protein>
    <submittedName>
        <fullName evidence="5">Fibronectin type-III domain-containing protein</fullName>
    </submittedName>
</protein>
<evidence type="ECO:0000256" key="1">
    <source>
        <dbReference type="SAM" id="MobiDB-lite"/>
    </source>
</evidence>
<dbReference type="PROSITE" id="PS50853">
    <property type="entry name" value="FN3"/>
    <property type="match status" value="2"/>
</dbReference>
<accession>A0A158QHZ6</accession>
<keyword evidence="4" id="KW-1185">Reference proteome</keyword>
<dbReference type="SUPFAM" id="SSF49265">
    <property type="entry name" value="Fibronectin type III"/>
    <property type="match status" value="1"/>
</dbReference>
<dbReference type="InterPro" id="IPR003961">
    <property type="entry name" value="FN3_dom"/>
</dbReference>
<feature type="domain" description="Fibronectin type-III" evidence="2">
    <location>
        <begin position="1121"/>
        <end position="1167"/>
    </location>
</feature>